<keyword evidence="2" id="KW-0238">DNA-binding</keyword>
<dbReference type="InterPro" id="IPR009057">
    <property type="entry name" value="Homeodomain-like_sf"/>
</dbReference>
<dbReference type="Pfam" id="PF12833">
    <property type="entry name" value="HTH_18"/>
    <property type="match status" value="1"/>
</dbReference>
<dbReference type="GO" id="GO:0043565">
    <property type="term" value="F:sequence-specific DNA binding"/>
    <property type="evidence" value="ECO:0007669"/>
    <property type="project" value="InterPro"/>
</dbReference>
<dbReference type="EMBL" id="PTJA01000005">
    <property type="protein sequence ID" value="PPK80965.1"/>
    <property type="molecule type" value="Genomic_DNA"/>
</dbReference>
<dbReference type="GO" id="GO:0003700">
    <property type="term" value="F:DNA-binding transcription factor activity"/>
    <property type="evidence" value="ECO:0007669"/>
    <property type="project" value="InterPro"/>
</dbReference>
<protein>
    <submittedName>
        <fullName evidence="5">Helix-turn-helix protein</fullName>
    </submittedName>
</protein>
<evidence type="ECO:0000313" key="5">
    <source>
        <dbReference type="EMBL" id="PPK80965.1"/>
    </source>
</evidence>
<keyword evidence="3" id="KW-0804">Transcription</keyword>
<reference evidence="5 6" key="1">
    <citation type="submission" date="2018-02" db="EMBL/GenBank/DDBJ databases">
        <title>Genomic Encyclopedia of Archaeal and Bacterial Type Strains, Phase II (KMG-II): from individual species to whole genera.</title>
        <authorList>
            <person name="Goeker M."/>
        </authorList>
    </citation>
    <scope>NUCLEOTIDE SEQUENCE [LARGE SCALE GENOMIC DNA]</scope>
    <source>
        <strain evidence="5 6">DSM 3808</strain>
    </source>
</reference>
<dbReference type="PROSITE" id="PS01124">
    <property type="entry name" value="HTH_ARAC_FAMILY_2"/>
    <property type="match status" value="1"/>
</dbReference>
<dbReference type="RefSeq" id="WP_104436953.1">
    <property type="nucleotide sequence ID" value="NZ_PTJA01000005.1"/>
</dbReference>
<proteinExistence type="predicted"/>
<dbReference type="InterPro" id="IPR018062">
    <property type="entry name" value="HTH_AraC-typ_CS"/>
</dbReference>
<dbReference type="Gene3D" id="1.10.10.60">
    <property type="entry name" value="Homeodomain-like"/>
    <property type="match status" value="2"/>
</dbReference>
<gene>
    <name evidence="5" type="ORF">BXY41_105184</name>
</gene>
<evidence type="ECO:0000259" key="4">
    <source>
        <dbReference type="PROSITE" id="PS01124"/>
    </source>
</evidence>
<dbReference type="OrthoDB" id="1372329at2"/>
<feature type="domain" description="HTH araC/xylS-type" evidence="4">
    <location>
        <begin position="299"/>
        <end position="397"/>
    </location>
</feature>
<keyword evidence="6" id="KW-1185">Reference proteome</keyword>
<accession>A0A2S6HT82</accession>
<dbReference type="PANTHER" id="PTHR43280">
    <property type="entry name" value="ARAC-FAMILY TRANSCRIPTIONAL REGULATOR"/>
    <property type="match status" value="1"/>
</dbReference>
<sequence>MRNSTYERYKVASSLIQDFYHLQINILEQDDQIEEFIYKNRMHKVQAFFTSEILKLYTERFTPDSIYYLTDAFMVHLVIFFIEENPIVLGPFCTLLMTDKDARTIFEQYKITNLSKTDFFSYLSSLPVIKESELFRMVTSLIHTVCPYAPEKQIQHVNFFNLPEIISEEYITREHYTELLEKRYTYEQHFIQAIENGNSRSAIFNLHNMQMDVAYLKRIGTTLENERIGAAITRTTVRLAALRAGLPAIVVDRLSSQNTAVTHNAKSVEEILTAKEKMIREFCNAIHHYKDEKYSFLVQSALYFFDHQYYKDIKLKELADELNVSLNHLISVFRKETGITPNSYLQKNRMKQASILLSSTDMTMQEISSSVGVSDANYFIKVFKKYYGETPTNYRKRYRA</sequence>
<dbReference type="InterPro" id="IPR020449">
    <property type="entry name" value="Tscrpt_reg_AraC-type_HTH"/>
</dbReference>
<evidence type="ECO:0000256" key="3">
    <source>
        <dbReference type="ARBA" id="ARBA00023163"/>
    </source>
</evidence>
<dbReference type="InterPro" id="IPR018060">
    <property type="entry name" value="HTH_AraC"/>
</dbReference>
<evidence type="ECO:0000256" key="1">
    <source>
        <dbReference type="ARBA" id="ARBA00023015"/>
    </source>
</evidence>
<comment type="caution">
    <text evidence="5">The sequence shown here is derived from an EMBL/GenBank/DDBJ whole genome shotgun (WGS) entry which is preliminary data.</text>
</comment>
<dbReference type="PROSITE" id="PS00041">
    <property type="entry name" value="HTH_ARAC_FAMILY_1"/>
    <property type="match status" value="1"/>
</dbReference>
<keyword evidence="1" id="KW-0805">Transcription regulation</keyword>
<dbReference type="Proteomes" id="UP000237749">
    <property type="component" value="Unassembled WGS sequence"/>
</dbReference>
<organism evidence="5 6">
    <name type="scientific">Lacrimispora xylanisolvens</name>
    <dbReference type="NCBI Taxonomy" id="384636"/>
    <lineage>
        <taxon>Bacteria</taxon>
        <taxon>Bacillati</taxon>
        <taxon>Bacillota</taxon>
        <taxon>Clostridia</taxon>
        <taxon>Lachnospirales</taxon>
        <taxon>Lachnospiraceae</taxon>
        <taxon>Lacrimispora</taxon>
    </lineage>
</organism>
<dbReference type="SMART" id="SM00342">
    <property type="entry name" value="HTH_ARAC"/>
    <property type="match status" value="1"/>
</dbReference>
<dbReference type="PANTHER" id="PTHR43280:SF28">
    <property type="entry name" value="HTH-TYPE TRANSCRIPTIONAL ACTIVATOR RHAS"/>
    <property type="match status" value="1"/>
</dbReference>
<name>A0A2S6HT82_9FIRM</name>
<evidence type="ECO:0000313" key="6">
    <source>
        <dbReference type="Proteomes" id="UP000237749"/>
    </source>
</evidence>
<evidence type="ECO:0000256" key="2">
    <source>
        <dbReference type="ARBA" id="ARBA00023125"/>
    </source>
</evidence>
<dbReference type="SUPFAM" id="SSF46689">
    <property type="entry name" value="Homeodomain-like"/>
    <property type="match status" value="2"/>
</dbReference>
<dbReference type="PRINTS" id="PR00032">
    <property type="entry name" value="HTHARAC"/>
</dbReference>
<dbReference type="AlphaFoldDB" id="A0A2S6HT82"/>